<feature type="region of interest" description="Disordered" evidence="1">
    <location>
        <begin position="250"/>
        <end position="305"/>
    </location>
</feature>
<evidence type="ECO:0000313" key="2">
    <source>
        <dbReference type="EMBL" id="KUI72816.1"/>
    </source>
</evidence>
<feature type="compositionally biased region" description="Low complexity" evidence="1">
    <location>
        <begin position="677"/>
        <end position="690"/>
    </location>
</feature>
<dbReference type="AlphaFoldDB" id="A0A194W8M0"/>
<feature type="region of interest" description="Disordered" evidence="1">
    <location>
        <begin position="505"/>
        <end position="532"/>
    </location>
</feature>
<feature type="compositionally biased region" description="Low complexity" evidence="1">
    <location>
        <begin position="283"/>
        <end position="300"/>
    </location>
</feature>
<feature type="region of interest" description="Disordered" evidence="1">
    <location>
        <begin position="1"/>
        <end position="131"/>
    </location>
</feature>
<feature type="region of interest" description="Disordered" evidence="1">
    <location>
        <begin position="677"/>
        <end position="752"/>
    </location>
</feature>
<feature type="compositionally biased region" description="Low complexity" evidence="1">
    <location>
        <begin position="106"/>
        <end position="131"/>
    </location>
</feature>
<proteinExistence type="predicted"/>
<keyword evidence="3" id="KW-1185">Reference proteome</keyword>
<feature type="compositionally biased region" description="Polar residues" evidence="1">
    <location>
        <begin position="793"/>
        <end position="805"/>
    </location>
</feature>
<protein>
    <submittedName>
        <fullName evidence="2">Uncharacterized protein</fullName>
    </submittedName>
</protein>
<feature type="compositionally biased region" description="Low complexity" evidence="1">
    <location>
        <begin position="734"/>
        <end position="748"/>
    </location>
</feature>
<dbReference type="EMBL" id="CM003106">
    <property type="protein sequence ID" value="KUI72816.1"/>
    <property type="molecule type" value="Genomic_DNA"/>
</dbReference>
<feature type="compositionally biased region" description="Polar residues" evidence="1">
    <location>
        <begin position="40"/>
        <end position="53"/>
    </location>
</feature>
<accession>A0A194W8M0</accession>
<feature type="compositionally biased region" description="Polar residues" evidence="1">
    <location>
        <begin position="826"/>
        <end position="837"/>
    </location>
</feature>
<dbReference type="OrthoDB" id="4161595at2759"/>
<feature type="region of interest" description="Disordered" evidence="1">
    <location>
        <begin position="424"/>
        <end position="453"/>
    </location>
</feature>
<evidence type="ECO:0000256" key="1">
    <source>
        <dbReference type="SAM" id="MobiDB-lite"/>
    </source>
</evidence>
<feature type="compositionally biased region" description="Polar residues" evidence="1">
    <location>
        <begin position="719"/>
        <end position="728"/>
    </location>
</feature>
<feature type="compositionally biased region" description="Polar residues" evidence="1">
    <location>
        <begin position="1"/>
        <end position="12"/>
    </location>
</feature>
<evidence type="ECO:0000313" key="3">
    <source>
        <dbReference type="Proteomes" id="UP000078559"/>
    </source>
</evidence>
<sequence length="872" mass="95228">MNVTSLLNTSGAAQAVGERFTSDPAAFGGQQMGERIVPVKTSNESRQHSQSRTPWDAGGYSLPLTLNVKDTQDSIASRPTFFPEPPPVDGTGSISPKSPNHKFSDSHSSLSSYTTVSSNNSSGSQSHSRISSLSTMSEYQALSMFVSDTIPTERRMSDTDSGTSCPTVVETQPLSPSSRRPIDGVPFGNDNSRLLEQLQSPSGAISVRNGVRNGTASPIDSINIDSFLGADSPTISTFTSSTSKVHMRTVSAPDFSSPNTKASRSRHFPTFGPMAEPTPPKSPQGDDVQSVDSDSDSPVPALEQSQVVGVSAQSTAPPQPACLFFKRCTTGSQLRKVVSHLFGRNKLCTKAIPNHIWVHLCRKHYQRTRYRDAVGYAKRQAELVVEQIRRVQAWSDGNVSANRRGDGYLQNWTLQARKREAMRLQERAASRKRPRTADEDEEEETATALSPGTAIPEWLENKLNQQYDTAGMLEIIQELRDRMNNNEIEQIPDIEILPNIITNNSKTTTKPKAKTQRGHRHSKSDVYGTPDMSRFHESKRARIGPSPYAIHVQNLTHSNQAYQGHLNNGFASNAATQTSPNNFWNSSPYGNNIVLPAPVPQRHISPSVNGVQQSPTAHGRSVHARSISENPMMYGSGNGYRSYASQSGQGYQHQDIFSNYTVPTGYSLPTTYQGYSTNANNTNTSTSTNTESGHPQTHFFGSLNSSPPNSEPPRVSHARLQSTQSFQQLPMRPSPVSSGPSSLNSLPSMTNNMSHGAMSSYYNNQNMGASNSRDVAQPMHSYFGNQNVSTSVARQSTRAVSSNFGDQVIGPPVSRERGRHMPNYLARSSPSLPSVIQENDPEDPPHSDSQHHVAIIKGGGYVDYSQQPGSRY</sequence>
<reference evidence="2" key="1">
    <citation type="submission" date="2014-12" db="EMBL/GenBank/DDBJ databases">
        <title>Genome Sequence of Valsa Canker Pathogens Uncovers a Specific Adaption of Colonization on Woody Bark.</title>
        <authorList>
            <person name="Yin Z."/>
            <person name="Liu H."/>
            <person name="Gao X."/>
            <person name="Li Z."/>
            <person name="Song N."/>
            <person name="Ke X."/>
            <person name="Dai Q."/>
            <person name="Wu Y."/>
            <person name="Sun Y."/>
            <person name="Xu J.-R."/>
            <person name="Kang Z.K."/>
            <person name="Wang L."/>
            <person name="Huang L."/>
        </authorList>
    </citation>
    <scope>NUCLEOTIDE SEQUENCE [LARGE SCALE GENOMIC DNA]</scope>
    <source>
        <strain evidence="2">03-8</strain>
    </source>
</reference>
<gene>
    <name evidence="2" type="ORF">VM1G_08412</name>
</gene>
<organism evidence="2 3">
    <name type="scientific">Cytospora mali</name>
    <name type="common">Apple Valsa canker fungus</name>
    <name type="synonym">Valsa mali</name>
    <dbReference type="NCBI Taxonomy" id="578113"/>
    <lineage>
        <taxon>Eukaryota</taxon>
        <taxon>Fungi</taxon>
        <taxon>Dikarya</taxon>
        <taxon>Ascomycota</taxon>
        <taxon>Pezizomycotina</taxon>
        <taxon>Sordariomycetes</taxon>
        <taxon>Sordariomycetidae</taxon>
        <taxon>Diaporthales</taxon>
        <taxon>Cytosporaceae</taxon>
        <taxon>Cytospora</taxon>
    </lineage>
</organism>
<feature type="region of interest" description="Disordered" evidence="1">
    <location>
        <begin position="793"/>
        <end position="872"/>
    </location>
</feature>
<feature type="region of interest" description="Disordered" evidence="1">
    <location>
        <begin position="151"/>
        <end position="181"/>
    </location>
</feature>
<dbReference type="Proteomes" id="UP000078559">
    <property type="component" value="Chromosome 9"/>
</dbReference>
<name>A0A194W8M0_CYTMA</name>
<feature type="compositionally biased region" description="Basic residues" evidence="1">
    <location>
        <begin position="509"/>
        <end position="522"/>
    </location>
</feature>
<feature type="compositionally biased region" description="Polar residues" evidence="1">
    <location>
        <begin position="159"/>
        <end position="178"/>
    </location>
</feature>